<feature type="domain" description="RRM" evidence="6">
    <location>
        <begin position="111"/>
        <end position="193"/>
    </location>
</feature>
<keyword evidence="2 4" id="KW-0694">RNA-binding</keyword>
<keyword evidence="1" id="KW-0507">mRNA processing</keyword>
<feature type="compositionally biased region" description="Basic and acidic residues" evidence="5">
    <location>
        <begin position="36"/>
        <end position="70"/>
    </location>
</feature>
<evidence type="ECO:0000256" key="4">
    <source>
        <dbReference type="PROSITE-ProRule" id="PRU00176"/>
    </source>
</evidence>
<name>A0A8J8NND9_HALGN</name>
<evidence type="ECO:0000313" key="7">
    <source>
        <dbReference type="EMBL" id="TNV78847.1"/>
    </source>
</evidence>
<gene>
    <name evidence="7" type="ORF">FGO68_gene14877</name>
</gene>
<dbReference type="GO" id="GO:0008380">
    <property type="term" value="P:RNA splicing"/>
    <property type="evidence" value="ECO:0007669"/>
    <property type="project" value="UniProtKB-KW"/>
</dbReference>
<dbReference type="GO" id="GO:0003723">
    <property type="term" value="F:RNA binding"/>
    <property type="evidence" value="ECO:0007669"/>
    <property type="project" value="UniProtKB-UniRule"/>
</dbReference>
<dbReference type="SMART" id="SM00360">
    <property type="entry name" value="RRM"/>
    <property type="match status" value="1"/>
</dbReference>
<evidence type="ECO:0000256" key="3">
    <source>
        <dbReference type="ARBA" id="ARBA00023187"/>
    </source>
</evidence>
<evidence type="ECO:0000313" key="8">
    <source>
        <dbReference type="Proteomes" id="UP000785679"/>
    </source>
</evidence>
<proteinExistence type="predicted"/>
<dbReference type="Proteomes" id="UP000785679">
    <property type="component" value="Unassembled WGS sequence"/>
</dbReference>
<feature type="region of interest" description="Disordered" evidence="5">
    <location>
        <begin position="1"/>
        <end position="70"/>
    </location>
</feature>
<evidence type="ECO:0000256" key="2">
    <source>
        <dbReference type="ARBA" id="ARBA00022884"/>
    </source>
</evidence>
<keyword evidence="8" id="KW-1185">Reference proteome</keyword>
<dbReference type="SUPFAM" id="SSF54928">
    <property type="entry name" value="RNA-binding domain, RBD"/>
    <property type="match status" value="1"/>
</dbReference>
<evidence type="ECO:0000256" key="5">
    <source>
        <dbReference type="SAM" id="MobiDB-lite"/>
    </source>
</evidence>
<dbReference type="InterPro" id="IPR012677">
    <property type="entry name" value="Nucleotide-bd_a/b_plait_sf"/>
</dbReference>
<reference evidence="7" key="1">
    <citation type="submission" date="2019-06" db="EMBL/GenBank/DDBJ databases">
        <authorList>
            <person name="Zheng W."/>
        </authorList>
    </citation>
    <scope>NUCLEOTIDE SEQUENCE</scope>
    <source>
        <strain evidence="7">QDHG01</strain>
    </source>
</reference>
<keyword evidence="3" id="KW-0508">mRNA splicing</keyword>
<dbReference type="GO" id="GO:0006397">
    <property type="term" value="P:mRNA processing"/>
    <property type="evidence" value="ECO:0007669"/>
    <property type="project" value="UniProtKB-KW"/>
</dbReference>
<dbReference type="PANTHER" id="PTHR23139">
    <property type="entry name" value="RNA-BINDING PROTEIN"/>
    <property type="match status" value="1"/>
</dbReference>
<sequence length="461" mass="52128">MGKHHRSDRKRDYTPSRSRSRDRKYKSSRRSRTPPRKSDSRRSPRHNVRDDRNRRPQREEFRFDSPPKDHELTKGIMAAAAQIGGGTIANAASILQSIQSMSMAQTAKIDRKLYVGNLPSGITQRMLIDVVNEAMLSLQVLEEPGNPVVSTWISSDGHYAFVEFRTAEEANLGFQLQGMNIQGYEIKIGRPKAYSGTMNALGVISQINSLQFDGKTQPLMGLKNIQSELEGATQGIQNPLMGGKMADELIRVTLPSRILAIRNIATLQDTKDDSNFSDLYSDVMDKCTLFGKVLDIKIPRPIWADRRDLNRALDEERERLIIDQHERAHRDYLEDQKRIEGEIHGQEGKKGQHGGGNHAPQLKLPPRLDPVEDVRNYDFPEGFGSAFVEFTSFTEARRARRGMHLGKYGARVVECAFVEESKFERGEFGRGADELLIKIEKPSGDFEGIEKFAIDFNNDKA</sequence>
<organism evidence="7 8">
    <name type="scientific">Halteria grandinella</name>
    <dbReference type="NCBI Taxonomy" id="5974"/>
    <lineage>
        <taxon>Eukaryota</taxon>
        <taxon>Sar</taxon>
        <taxon>Alveolata</taxon>
        <taxon>Ciliophora</taxon>
        <taxon>Intramacronucleata</taxon>
        <taxon>Spirotrichea</taxon>
        <taxon>Stichotrichia</taxon>
        <taxon>Sporadotrichida</taxon>
        <taxon>Halteriidae</taxon>
        <taxon>Halteria</taxon>
    </lineage>
</organism>
<comment type="caution">
    <text evidence="7">The sequence shown here is derived from an EMBL/GenBank/DDBJ whole genome shotgun (WGS) entry which is preliminary data.</text>
</comment>
<dbReference type="InterPro" id="IPR035979">
    <property type="entry name" value="RBD_domain_sf"/>
</dbReference>
<dbReference type="Gene3D" id="3.30.70.330">
    <property type="match status" value="2"/>
</dbReference>
<dbReference type="OrthoDB" id="311863at2759"/>
<dbReference type="EMBL" id="RRYP01009751">
    <property type="protein sequence ID" value="TNV78847.1"/>
    <property type="molecule type" value="Genomic_DNA"/>
</dbReference>
<feature type="compositionally biased region" description="Basic residues" evidence="5">
    <location>
        <begin position="18"/>
        <end position="35"/>
    </location>
</feature>
<dbReference type="CDD" id="cd12230">
    <property type="entry name" value="RRM1_U2AF65"/>
    <property type="match status" value="1"/>
</dbReference>
<dbReference type="PROSITE" id="PS50102">
    <property type="entry name" value="RRM"/>
    <property type="match status" value="1"/>
</dbReference>
<evidence type="ECO:0000256" key="1">
    <source>
        <dbReference type="ARBA" id="ARBA00022664"/>
    </source>
</evidence>
<dbReference type="InterPro" id="IPR000504">
    <property type="entry name" value="RRM_dom"/>
</dbReference>
<feature type="region of interest" description="Disordered" evidence="5">
    <location>
        <begin position="346"/>
        <end position="367"/>
    </location>
</feature>
<evidence type="ECO:0000259" key="6">
    <source>
        <dbReference type="PROSITE" id="PS50102"/>
    </source>
</evidence>
<dbReference type="AlphaFoldDB" id="A0A8J8NND9"/>
<accession>A0A8J8NND9</accession>
<protein>
    <recommendedName>
        <fullName evidence="6">RRM domain-containing protein</fullName>
    </recommendedName>
</protein>